<dbReference type="Gene3D" id="3.40.50.720">
    <property type="entry name" value="NAD(P)-binding Rossmann-like Domain"/>
    <property type="match status" value="1"/>
</dbReference>
<sequence>MSVDLFVQSHLQYSLKRLLLLQALTDCVVELPKFYCLATTLAALTALQALKGRVNKGDEVLIHAGSGGVGHFAVQIAKKLGAHVISTSSTKNRDFIMNLGADEHIDYRSQSFEQVLTDIDLAFDTVAPDIAEKSLNVVRNGGHLVSISMMDVPAKVQEKANERDITVTPILVRSNGDDMDTLRDMLIEGSLKPHVSKVFDFQHLGDAHIAIESGRTVGKIVVTV</sequence>
<dbReference type="PROSITE" id="PS01162">
    <property type="entry name" value="QOR_ZETA_CRYSTAL"/>
    <property type="match status" value="1"/>
</dbReference>
<feature type="domain" description="Enoyl reductase (ER)" evidence="2">
    <location>
        <begin position="8"/>
        <end position="222"/>
    </location>
</feature>
<keyword evidence="4" id="KW-1185">Reference proteome</keyword>
<dbReference type="InterPro" id="IPR002364">
    <property type="entry name" value="Quin_OxRdtase/zeta-crystal_CS"/>
</dbReference>
<dbReference type="InterPro" id="IPR020843">
    <property type="entry name" value="ER"/>
</dbReference>
<dbReference type="Pfam" id="PF13602">
    <property type="entry name" value="ADH_zinc_N_2"/>
    <property type="match status" value="1"/>
</dbReference>
<protein>
    <submittedName>
        <fullName evidence="3">NADP-dependent oxidoreductase</fullName>
    </submittedName>
</protein>
<dbReference type="EMBL" id="JAFEUM010000001">
    <property type="protein sequence ID" value="MBM7035495.1"/>
    <property type="molecule type" value="Genomic_DNA"/>
</dbReference>
<evidence type="ECO:0000256" key="1">
    <source>
        <dbReference type="ARBA" id="ARBA00023002"/>
    </source>
</evidence>
<evidence type="ECO:0000313" key="3">
    <source>
        <dbReference type="EMBL" id="MBM7035495.1"/>
    </source>
</evidence>
<name>A0ABS2HD24_9VIBR</name>
<gene>
    <name evidence="3" type="ORF">JQC93_03665</name>
</gene>
<comment type="caution">
    <text evidence="3">The sequence shown here is derived from an EMBL/GenBank/DDBJ whole genome shotgun (WGS) entry which is preliminary data.</text>
</comment>
<keyword evidence="1" id="KW-0560">Oxidoreductase</keyword>
<dbReference type="PANTHER" id="PTHR11695:SF294">
    <property type="entry name" value="RETICULON-4-INTERACTING PROTEIN 1, MITOCHONDRIAL"/>
    <property type="match status" value="1"/>
</dbReference>
<dbReference type="Gene3D" id="3.90.180.10">
    <property type="entry name" value="Medium-chain alcohol dehydrogenases, catalytic domain"/>
    <property type="match status" value="1"/>
</dbReference>
<dbReference type="SMART" id="SM00829">
    <property type="entry name" value="PKS_ER"/>
    <property type="match status" value="1"/>
</dbReference>
<dbReference type="InterPro" id="IPR050700">
    <property type="entry name" value="YIM1/Zinc_Alcohol_DH_Fams"/>
</dbReference>
<organism evidence="3 4">
    <name type="scientific">Vibrio ulleungensis</name>
    <dbReference type="NCBI Taxonomy" id="2807619"/>
    <lineage>
        <taxon>Bacteria</taxon>
        <taxon>Pseudomonadati</taxon>
        <taxon>Pseudomonadota</taxon>
        <taxon>Gammaproteobacteria</taxon>
        <taxon>Vibrionales</taxon>
        <taxon>Vibrionaceae</taxon>
        <taxon>Vibrio</taxon>
    </lineage>
</organism>
<dbReference type="SUPFAM" id="SSF51735">
    <property type="entry name" value="NAD(P)-binding Rossmann-fold domains"/>
    <property type="match status" value="1"/>
</dbReference>
<dbReference type="InterPro" id="IPR036291">
    <property type="entry name" value="NAD(P)-bd_dom_sf"/>
</dbReference>
<proteinExistence type="predicted"/>
<dbReference type="PANTHER" id="PTHR11695">
    <property type="entry name" value="ALCOHOL DEHYDROGENASE RELATED"/>
    <property type="match status" value="1"/>
</dbReference>
<dbReference type="CDD" id="cd05289">
    <property type="entry name" value="MDR_like_2"/>
    <property type="match status" value="1"/>
</dbReference>
<accession>A0ABS2HD24</accession>
<reference evidence="3 4" key="1">
    <citation type="submission" date="2021-02" db="EMBL/GenBank/DDBJ databases">
        <authorList>
            <person name="Park J.-S."/>
        </authorList>
    </citation>
    <scope>NUCLEOTIDE SEQUENCE [LARGE SCALE GENOMIC DNA]</scope>
    <source>
        <strain evidence="3 4">188UL20-2</strain>
    </source>
</reference>
<evidence type="ECO:0000313" key="4">
    <source>
        <dbReference type="Proteomes" id="UP000809621"/>
    </source>
</evidence>
<dbReference type="Proteomes" id="UP000809621">
    <property type="component" value="Unassembled WGS sequence"/>
</dbReference>
<evidence type="ECO:0000259" key="2">
    <source>
        <dbReference type="SMART" id="SM00829"/>
    </source>
</evidence>